<dbReference type="Proteomes" id="UP001499938">
    <property type="component" value="Unassembled WGS sequence"/>
</dbReference>
<dbReference type="RefSeq" id="WP_344087261.1">
    <property type="nucleotide sequence ID" value="NZ_BAAAPO010000046.1"/>
</dbReference>
<keyword evidence="2" id="KW-0812">Transmembrane</keyword>
<dbReference type="EMBL" id="BAAAPO010000046">
    <property type="protein sequence ID" value="GAA1804469.1"/>
    <property type="molecule type" value="Genomic_DNA"/>
</dbReference>
<gene>
    <name evidence="4" type="ORF">GCM10009811_30070</name>
</gene>
<sequence length="330" mass="33561">MALMTDDVVAVQGASTASSRLGVGLGLALASATGFALSGPLARGLLDTGWNAAAVVLVRMTVAALVLLPFGVRALRGNWTALRQTWRTVLLYGALAVAGAQFCYFSAVAHMAVGPALLIEYTAPAAVVGWLWLRHGQRPGLLTLAGAFVAVLGLVLVLDLLSGGADVSPIGVLWSLGAMVGAASYFIISADTDNGLPPISLAAGGLVVGAALLGLLGLSGILDMQRAAEDTTYAAHTFPWWAPLLALGVVTAAAAYVLGIMGTRILGSRLASFVALSEVLAAVIFAWLLLGQVPAPVQILGGALVLLGVIGVKLGEKTVEVGPELELDIP</sequence>
<feature type="domain" description="EamA" evidence="3">
    <location>
        <begin position="24"/>
        <end position="158"/>
    </location>
</feature>
<dbReference type="InterPro" id="IPR000620">
    <property type="entry name" value="EamA_dom"/>
</dbReference>
<dbReference type="PANTHER" id="PTHR22911:SF79">
    <property type="entry name" value="MOBA-LIKE NTP TRANSFERASE DOMAIN-CONTAINING PROTEIN"/>
    <property type="match status" value="1"/>
</dbReference>
<feature type="transmembrane region" description="Helical" evidence="2">
    <location>
        <begin position="89"/>
        <end position="107"/>
    </location>
</feature>
<feature type="transmembrane region" description="Helical" evidence="2">
    <location>
        <begin position="167"/>
        <end position="187"/>
    </location>
</feature>
<protein>
    <submittedName>
        <fullName evidence="4">EamA family transporter</fullName>
    </submittedName>
</protein>
<feature type="transmembrane region" description="Helical" evidence="2">
    <location>
        <begin position="140"/>
        <end position="161"/>
    </location>
</feature>
<feature type="transmembrane region" description="Helical" evidence="2">
    <location>
        <begin position="296"/>
        <end position="315"/>
    </location>
</feature>
<dbReference type="SUPFAM" id="SSF103481">
    <property type="entry name" value="Multidrug resistance efflux transporter EmrE"/>
    <property type="match status" value="2"/>
</dbReference>
<feature type="transmembrane region" description="Helical" evidence="2">
    <location>
        <begin position="270"/>
        <end position="290"/>
    </location>
</feature>
<dbReference type="InterPro" id="IPR037185">
    <property type="entry name" value="EmrE-like"/>
</dbReference>
<evidence type="ECO:0000313" key="4">
    <source>
        <dbReference type="EMBL" id="GAA1804469.1"/>
    </source>
</evidence>
<accession>A0ABN2M0K8</accession>
<comment type="caution">
    <text evidence="4">The sequence shown here is derived from an EMBL/GenBank/DDBJ whole genome shotgun (WGS) entry which is preliminary data.</text>
</comment>
<feature type="transmembrane region" description="Helical" evidence="2">
    <location>
        <begin position="238"/>
        <end position="258"/>
    </location>
</feature>
<feature type="domain" description="EamA" evidence="3">
    <location>
        <begin position="170"/>
        <end position="312"/>
    </location>
</feature>
<dbReference type="PANTHER" id="PTHR22911">
    <property type="entry name" value="ACYL-MALONYL CONDENSING ENZYME-RELATED"/>
    <property type="match status" value="1"/>
</dbReference>
<feature type="transmembrane region" description="Helical" evidence="2">
    <location>
        <begin position="48"/>
        <end position="68"/>
    </location>
</feature>
<evidence type="ECO:0000259" key="3">
    <source>
        <dbReference type="Pfam" id="PF00892"/>
    </source>
</evidence>
<keyword evidence="5" id="KW-1185">Reference proteome</keyword>
<keyword evidence="2" id="KW-0472">Membrane</keyword>
<feature type="transmembrane region" description="Helical" evidence="2">
    <location>
        <begin position="113"/>
        <end position="133"/>
    </location>
</feature>
<feature type="transmembrane region" description="Helical" evidence="2">
    <location>
        <begin position="21"/>
        <end position="42"/>
    </location>
</feature>
<evidence type="ECO:0000313" key="5">
    <source>
        <dbReference type="Proteomes" id="UP001499938"/>
    </source>
</evidence>
<dbReference type="Pfam" id="PF00892">
    <property type="entry name" value="EamA"/>
    <property type="match status" value="2"/>
</dbReference>
<reference evidence="4 5" key="1">
    <citation type="journal article" date="2019" name="Int. J. Syst. Evol. Microbiol.">
        <title>The Global Catalogue of Microorganisms (GCM) 10K type strain sequencing project: providing services to taxonomists for standard genome sequencing and annotation.</title>
        <authorList>
            <consortium name="The Broad Institute Genomics Platform"/>
            <consortium name="The Broad Institute Genome Sequencing Center for Infectious Disease"/>
            <person name="Wu L."/>
            <person name="Ma J."/>
        </authorList>
    </citation>
    <scope>NUCLEOTIDE SEQUENCE [LARGE SCALE GENOMIC DNA]</scope>
    <source>
        <strain evidence="4 5">JCM 15592</strain>
    </source>
</reference>
<evidence type="ECO:0000256" key="1">
    <source>
        <dbReference type="ARBA" id="ARBA00007362"/>
    </source>
</evidence>
<keyword evidence="2" id="KW-1133">Transmembrane helix</keyword>
<name>A0ABN2M0K8_9MICO</name>
<organism evidence="4 5">
    <name type="scientific">Nostocoides veronense</name>
    <dbReference type="NCBI Taxonomy" id="330836"/>
    <lineage>
        <taxon>Bacteria</taxon>
        <taxon>Bacillati</taxon>
        <taxon>Actinomycetota</taxon>
        <taxon>Actinomycetes</taxon>
        <taxon>Micrococcales</taxon>
        <taxon>Intrasporangiaceae</taxon>
        <taxon>Nostocoides</taxon>
    </lineage>
</organism>
<proteinExistence type="inferred from homology"/>
<evidence type="ECO:0000256" key="2">
    <source>
        <dbReference type="SAM" id="Phobius"/>
    </source>
</evidence>
<feature type="transmembrane region" description="Helical" evidence="2">
    <location>
        <begin position="199"/>
        <end position="218"/>
    </location>
</feature>
<comment type="similarity">
    <text evidence="1">Belongs to the EamA transporter family.</text>
</comment>